<comment type="function">
    <text evidence="7">Converts acetoacetate to acetoacetyl-CoA in the cytosol.</text>
</comment>
<dbReference type="InterPro" id="IPR045851">
    <property type="entry name" value="AMP-bd_C_sf"/>
</dbReference>
<dbReference type="GO" id="GO:0030729">
    <property type="term" value="F:acetoacetate-CoA ligase activity"/>
    <property type="evidence" value="ECO:0007669"/>
    <property type="project" value="UniProtKB-UniRule"/>
</dbReference>
<dbReference type="AlphaFoldDB" id="A0AAV4T3W7"/>
<protein>
    <recommendedName>
        <fullName evidence="3 7">Acetoacetyl-CoA synthetase</fullName>
        <ecNumber evidence="2 7">6.2.1.16</ecNumber>
    </recommendedName>
</protein>
<evidence type="ECO:0000313" key="10">
    <source>
        <dbReference type="EMBL" id="GIY40810.1"/>
    </source>
</evidence>
<dbReference type="GO" id="GO:0006631">
    <property type="term" value="P:fatty acid metabolic process"/>
    <property type="evidence" value="ECO:0007669"/>
    <property type="project" value="UniProtKB-UniRule"/>
</dbReference>
<dbReference type="NCBIfam" id="TIGR01217">
    <property type="entry name" value="ac_ac_CoA_syn"/>
    <property type="match status" value="1"/>
</dbReference>
<reference evidence="10 11" key="1">
    <citation type="submission" date="2021-06" db="EMBL/GenBank/DDBJ databases">
        <title>Caerostris darwini draft genome.</title>
        <authorList>
            <person name="Kono N."/>
            <person name="Arakawa K."/>
        </authorList>
    </citation>
    <scope>NUCLEOTIDE SEQUENCE [LARGE SCALE GENOMIC DNA]</scope>
</reference>
<dbReference type="PROSITE" id="PS00455">
    <property type="entry name" value="AMP_BINDING"/>
    <property type="match status" value="1"/>
</dbReference>
<dbReference type="GO" id="GO:0005524">
    <property type="term" value="F:ATP binding"/>
    <property type="evidence" value="ECO:0007669"/>
    <property type="project" value="UniProtKB-UniRule"/>
</dbReference>
<dbReference type="GO" id="GO:0005829">
    <property type="term" value="C:cytosol"/>
    <property type="evidence" value="ECO:0007669"/>
    <property type="project" value="UniProtKB-SubCell"/>
</dbReference>
<keyword evidence="5 7" id="KW-0547">Nucleotide-binding</keyword>
<evidence type="ECO:0000256" key="1">
    <source>
        <dbReference type="ARBA" id="ARBA00006432"/>
    </source>
</evidence>
<evidence type="ECO:0000313" key="11">
    <source>
        <dbReference type="Proteomes" id="UP001054837"/>
    </source>
</evidence>
<name>A0AAV4T3W7_9ARAC</name>
<accession>A0AAV4T3W7</accession>
<keyword evidence="4 7" id="KW-0436">Ligase</keyword>
<comment type="caution">
    <text evidence="10">The sequence shown here is derived from an EMBL/GenBank/DDBJ whole genome shotgun (WGS) entry which is preliminary data.</text>
</comment>
<comment type="subcellular location">
    <subcellularLocation>
        <location evidence="7">Cytoplasm</location>
        <location evidence="7">Cytosol</location>
    </subcellularLocation>
</comment>
<dbReference type="Gene3D" id="3.30.300.30">
    <property type="match status" value="1"/>
</dbReference>
<dbReference type="Gene3D" id="3.40.50.12780">
    <property type="entry name" value="N-terminal domain of ligase-like"/>
    <property type="match status" value="1"/>
</dbReference>
<keyword evidence="11" id="KW-1185">Reference proteome</keyword>
<keyword evidence="6 7" id="KW-0067">ATP-binding</keyword>
<evidence type="ECO:0000256" key="4">
    <source>
        <dbReference type="ARBA" id="ARBA00022598"/>
    </source>
</evidence>
<dbReference type="Proteomes" id="UP001054837">
    <property type="component" value="Unassembled WGS sequence"/>
</dbReference>
<dbReference type="PANTHER" id="PTHR42921">
    <property type="entry name" value="ACETOACETYL-COA SYNTHETASE"/>
    <property type="match status" value="1"/>
</dbReference>
<evidence type="ECO:0000259" key="8">
    <source>
        <dbReference type="Pfam" id="PF00501"/>
    </source>
</evidence>
<dbReference type="InterPro" id="IPR032387">
    <property type="entry name" value="ACAS_N"/>
</dbReference>
<organism evidence="10 11">
    <name type="scientific">Caerostris darwini</name>
    <dbReference type="NCBI Taxonomy" id="1538125"/>
    <lineage>
        <taxon>Eukaryota</taxon>
        <taxon>Metazoa</taxon>
        <taxon>Ecdysozoa</taxon>
        <taxon>Arthropoda</taxon>
        <taxon>Chelicerata</taxon>
        <taxon>Arachnida</taxon>
        <taxon>Araneae</taxon>
        <taxon>Araneomorphae</taxon>
        <taxon>Entelegynae</taxon>
        <taxon>Araneoidea</taxon>
        <taxon>Araneidae</taxon>
        <taxon>Caerostris</taxon>
    </lineage>
</organism>
<comment type="catalytic activity">
    <reaction evidence="7">
        <text>acetoacetate + ATP + CoA = acetoacetyl-CoA + AMP + diphosphate</text>
        <dbReference type="Rhea" id="RHEA:16117"/>
        <dbReference type="ChEBI" id="CHEBI:13705"/>
        <dbReference type="ChEBI" id="CHEBI:30616"/>
        <dbReference type="ChEBI" id="CHEBI:33019"/>
        <dbReference type="ChEBI" id="CHEBI:57286"/>
        <dbReference type="ChEBI" id="CHEBI:57287"/>
        <dbReference type="ChEBI" id="CHEBI:456215"/>
        <dbReference type="EC" id="6.2.1.16"/>
    </reaction>
</comment>
<evidence type="ECO:0000256" key="5">
    <source>
        <dbReference type="ARBA" id="ARBA00022741"/>
    </source>
</evidence>
<dbReference type="InterPro" id="IPR005914">
    <property type="entry name" value="Acac_CoA_synth"/>
</dbReference>
<dbReference type="SUPFAM" id="SSF56801">
    <property type="entry name" value="Acetyl-CoA synthetase-like"/>
    <property type="match status" value="1"/>
</dbReference>
<dbReference type="Pfam" id="PF16177">
    <property type="entry name" value="ACAS_N"/>
    <property type="match status" value="1"/>
</dbReference>
<evidence type="ECO:0000256" key="7">
    <source>
        <dbReference type="RuleBase" id="RU367019"/>
    </source>
</evidence>
<dbReference type="EC" id="6.2.1.16" evidence="2 7"/>
<keyword evidence="7" id="KW-0443">Lipid metabolism</keyword>
<proteinExistence type="inferred from homology"/>
<feature type="domain" description="Acetyl-coenzyme A synthetase N-terminal" evidence="9">
    <location>
        <begin position="194"/>
        <end position="251"/>
    </location>
</feature>
<keyword evidence="7" id="KW-0963">Cytoplasm</keyword>
<keyword evidence="7" id="KW-0276">Fatty acid metabolism</keyword>
<gene>
    <name evidence="10" type="primary">AACS</name>
    <name evidence="10" type="ORF">CDAR_402741</name>
</gene>
<dbReference type="EMBL" id="BPLQ01009006">
    <property type="protein sequence ID" value="GIY40810.1"/>
    <property type="molecule type" value="Genomic_DNA"/>
</dbReference>
<evidence type="ECO:0000256" key="3">
    <source>
        <dbReference type="ARBA" id="ARBA00015326"/>
    </source>
</evidence>
<dbReference type="PANTHER" id="PTHR42921:SF1">
    <property type="entry name" value="ACETOACETYL-COA SYNTHETASE"/>
    <property type="match status" value="1"/>
</dbReference>
<dbReference type="InterPro" id="IPR000873">
    <property type="entry name" value="AMP-dep_synth/lig_dom"/>
</dbReference>
<evidence type="ECO:0000256" key="2">
    <source>
        <dbReference type="ARBA" id="ARBA00012988"/>
    </source>
</evidence>
<dbReference type="InterPro" id="IPR042099">
    <property type="entry name" value="ANL_N_sf"/>
</dbReference>
<sequence>MSCHFRDSVAYNTPFLFEVVLFSEVCDSLCVSQYNKELDERAVLFLKMKEGHDFNDDLVRRIQQAIAEELTLKHVPSVIIQAKDIPVKQLVFANRATHNEKKIHSSKFIRRSHFKNDQYTVFILRIHQCRILRITLSSVKKLLLNFLPRVTFEMSHRDFSQIPVMRKPDENGLTPLKRLKAIIEEKYGKKFNNYSEFHKWSIDNLAEFWAEFWDFVGVICSKKFDQVVDLSVPMADAPKWFRGSRLNFAENLLKYRDNRVALILAGEDKETKEITFAEMYKEACLYTAAFRKFGIKKGDIVACYTSNREEPMFAMHATTSIGAIWTGALPLLGAQAVLNRLKQVNPKILLTIDKFSNNKQEIDMLSKVKEIVDNLPSVEKVLIIPSKADSKLRDISKIRNSCFLDDFLKLGVDETGSVPEIEFEQVSFSHPVFISFTSGTTGLPKAMMHGCGALIPTAKDFWIQLDSTRDSTWLSMSPVGWVSWNMMCSLSFAGISLLLFEGVPYFLSPTYFWDIVEKLKITNLFLPANVCDDLEKYGYLPRKEHTLKYLKACIAGGSIVKPQAYDFFYNTIKKDILFCSTYGCTEIIGTALNVDPTLPVYRGETPVPTLGLDIQCVDESGKPMEGEYGELIVAKPSPVLLLGLWGDEDGTLRRKSYYSKYPGKFAIGDFAVVNPITKGFVICGRSDDTLKQRGTRFGCSEIYNIVVLFSEVSDSLCVSQYNKEMDERAVLFLKMKEGHDFNDDLVRSIRQAIAKELTPEHIPDVIIEAKDIPYSMNGKKMEIIVKNIINRRPYYADNVFIPECLKYFLDIPELQNF</sequence>
<feature type="domain" description="AMP-dependent synthetase/ligase" evidence="8">
    <location>
        <begin position="254"/>
        <end position="637"/>
    </location>
</feature>
<evidence type="ECO:0000256" key="6">
    <source>
        <dbReference type="ARBA" id="ARBA00022840"/>
    </source>
</evidence>
<dbReference type="InterPro" id="IPR020845">
    <property type="entry name" value="AMP-binding_CS"/>
</dbReference>
<evidence type="ECO:0000259" key="9">
    <source>
        <dbReference type="Pfam" id="PF16177"/>
    </source>
</evidence>
<dbReference type="Pfam" id="PF00501">
    <property type="entry name" value="AMP-binding"/>
    <property type="match status" value="1"/>
</dbReference>
<comment type="similarity">
    <text evidence="1 7">Belongs to the ATP-dependent AMP-binding enzyme family.</text>
</comment>